<evidence type="ECO:0000256" key="1">
    <source>
        <dbReference type="SAM" id="Phobius"/>
    </source>
</evidence>
<feature type="transmembrane region" description="Helical" evidence="1">
    <location>
        <begin position="6"/>
        <end position="28"/>
    </location>
</feature>
<proteinExistence type="predicted"/>
<name>A0ABU5INH7_9BURK</name>
<keyword evidence="1" id="KW-1133">Transmembrane helix</keyword>
<feature type="transmembrane region" description="Helical" evidence="1">
    <location>
        <begin position="78"/>
        <end position="98"/>
    </location>
</feature>
<dbReference type="Pfam" id="PF05437">
    <property type="entry name" value="AzlD"/>
    <property type="match status" value="1"/>
</dbReference>
<keyword evidence="1" id="KW-0472">Membrane</keyword>
<evidence type="ECO:0000313" key="3">
    <source>
        <dbReference type="Proteomes" id="UP001293718"/>
    </source>
</evidence>
<comment type="caution">
    <text evidence="2">The sequence shown here is derived from an EMBL/GenBank/DDBJ whole genome shotgun (WGS) entry which is preliminary data.</text>
</comment>
<organism evidence="2 3">
    <name type="scientific">Azohydromonas lata</name>
    <dbReference type="NCBI Taxonomy" id="45677"/>
    <lineage>
        <taxon>Bacteria</taxon>
        <taxon>Pseudomonadati</taxon>
        <taxon>Pseudomonadota</taxon>
        <taxon>Betaproteobacteria</taxon>
        <taxon>Burkholderiales</taxon>
        <taxon>Sphaerotilaceae</taxon>
        <taxon>Azohydromonas</taxon>
    </lineage>
</organism>
<dbReference type="Proteomes" id="UP001293718">
    <property type="component" value="Unassembled WGS sequence"/>
</dbReference>
<dbReference type="EMBL" id="JAXOJX010000069">
    <property type="protein sequence ID" value="MDZ5460448.1"/>
    <property type="molecule type" value="Genomic_DNA"/>
</dbReference>
<protein>
    <submittedName>
        <fullName evidence="2">AzlD family protein</fullName>
    </submittedName>
</protein>
<feature type="transmembrane region" description="Helical" evidence="1">
    <location>
        <begin position="40"/>
        <end position="58"/>
    </location>
</feature>
<accession>A0ABU5INH7</accession>
<evidence type="ECO:0000313" key="2">
    <source>
        <dbReference type="EMBL" id="MDZ5460448.1"/>
    </source>
</evidence>
<dbReference type="InterPro" id="IPR008407">
    <property type="entry name" value="Brnchd-chn_aa_trnsp_AzlD"/>
</dbReference>
<keyword evidence="1" id="KW-0812">Transmembrane</keyword>
<reference evidence="2 3" key="1">
    <citation type="submission" date="2023-11" db="EMBL/GenBank/DDBJ databases">
        <title>Draft genome of Azohydromonas lata strain H1 (DSM1123), a polyhydroxyalkanoate producer.</title>
        <authorList>
            <person name="Traversa D."/>
            <person name="D'Addabbo P."/>
            <person name="Pazzani C."/>
            <person name="Manzari C."/>
            <person name="Chiara M."/>
            <person name="Scrascia M."/>
        </authorList>
    </citation>
    <scope>NUCLEOTIDE SEQUENCE [LARGE SCALE GENOMIC DNA]</scope>
    <source>
        <strain evidence="2 3">H1</strain>
    </source>
</reference>
<gene>
    <name evidence="2" type="ORF">SM757_28090</name>
</gene>
<sequence length="99" mass="10392">MIDAATLLTIVLMAGSTYLTRVLGYLVLRNRTLSPRAQAVLENVPGCVLISVIAPAFVSDRPADVAALALTVLASTRLGILPTVLVGIVSAGLLRHLWS</sequence>
<dbReference type="RefSeq" id="WP_322467896.1">
    <property type="nucleotide sequence ID" value="NZ_JAXOJX010000069.1"/>
</dbReference>
<keyword evidence="3" id="KW-1185">Reference proteome</keyword>